<dbReference type="GO" id="GO:0007165">
    <property type="term" value="P:signal transduction"/>
    <property type="evidence" value="ECO:0007669"/>
    <property type="project" value="TreeGrafter"/>
</dbReference>
<dbReference type="GO" id="GO:0004175">
    <property type="term" value="F:endopeptidase activity"/>
    <property type="evidence" value="ECO:0007669"/>
    <property type="project" value="TreeGrafter"/>
</dbReference>
<dbReference type="InterPro" id="IPR036034">
    <property type="entry name" value="PDZ_sf"/>
</dbReference>
<evidence type="ECO:0000313" key="3">
    <source>
        <dbReference type="EMBL" id="TGE25508.1"/>
    </source>
</evidence>
<dbReference type="SUPFAM" id="SSF52096">
    <property type="entry name" value="ClpP/crotonase"/>
    <property type="match status" value="1"/>
</dbReference>
<protein>
    <recommendedName>
        <fullName evidence="2">Tail specific protease domain-containing protein</fullName>
    </recommendedName>
</protein>
<dbReference type="GO" id="GO:0030288">
    <property type="term" value="C:outer membrane-bounded periplasmic space"/>
    <property type="evidence" value="ECO:0007669"/>
    <property type="project" value="TreeGrafter"/>
</dbReference>
<comment type="caution">
    <text evidence="3">The sequence shown here is derived from an EMBL/GenBank/DDBJ whole genome shotgun (WGS) entry which is preliminary data.</text>
</comment>
<reference evidence="3 4" key="1">
    <citation type="submission" date="2019-04" db="EMBL/GenBank/DDBJ databases">
        <authorList>
            <person name="Feng G."/>
            <person name="Zhang J."/>
            <person name="Zhu H."/>
        </authorList>
    </citation>
    <scope>NUCLEOTIDE SEQUENCE [LARGE SCALE GENOMIC DNA]</scope>
    <source>
        <strain evidence="3 4">JCM 31653</strain>
    </source>
</reference>
<dbReference type="Gene3D" id="3.30.750.44">
    <property type="match status" value="1"/>
</dbReference>
<dbReference type="InterPro" id="IPR005151">
    <property type="entry name" value="Tail-specific_protease"/>
</dbReference>
<dbReference type="GO" id="GO:0006508">
    <property type="term" value="P:proteolysis"/>
    <property type="evidence" value="ECO:0007669"/>
    <property type="project" value="InterPro"/>
</dbReference>
<feature type="chain" id="PRO_5021434228" description="Tail specific protease domain-containing protein" evidence="1">
    <location>
        <begin position="22"/>
        <end position="584"/>
    </location>
</feature>
<gene>
    <name evidence="3" type="ORF">E5K00_10040</name>
</gene>
<dbReference type="AlphaFoldDB" id="A0A4Z0Q5Z6"/>
<keyword evidence="4" id="KW-1185">Reference proteome</keyword>
<dbReference type="EMBL" id="SRLC01000001">
    <property type="protein sequence ID" value="TGE25508.1"/>
    <property type="molecule type" value="Genomic_DNA"/>
</dbReference>
<organism evidence="3 4">
    <name type="scientific">Hymenobacter aquaticus</name>
    <dbReference type="NCBI Taxonomy" id="1867101"/>
    <lineage>
        <taxon>Bacteria</taxon>
        <taxon>Pseudomonadati</taxon>
        <taxon>Bacteroidota</taxon>
        <taxon>Cytophagia</taxon>
        <taxon>Cytophagales</taxon>
        <taxon>Hymenobacteraceae</taxon>
        <taxon>Hymenobacter</taxon>
    </lineage>
</organism>
<dbReference type="Proteomes" id="UP000297549">
    <property type="component" value="Unassembled WGS sequence"/>
</dbReference>
<evidence type="ECO:0000313" key="4">
    <source>
        <dbReference type="Proteomes" id="UP000297549"/>
    </source>
</evidence>
<feature type="domain" description="Tail specific protease" evidence="2">
    <location>
        <begin position="354"/>
        <end position="554"/>
    </location>
</feature>
<dbReference type="PANTHER" id="PTHR32060">
    <property type="entry name" value="TAIL-SPECIFIC PROTEASE"/>
    <property type="match status" value="1"/>
</dbReference>
<dbReference type="Pfam" id="PF03572">
    <property type="entry name" value="Peptidase_S41"/>
    <property type="match status" value="1"/>
</dbReference>
<sequence>MSRCVWVALILVAWPASLLFAQSPAVSASAGVPVPSSSADAAVSRQLTPRQIDNVVALAQVWGFLKYYHPAVAAGQRNWDAELLRLLPPALACRTVAARSRLLARWLADLGPVAACAVCQTRPPSPVVRPPDLRWMADAQRFSAPLRRQLAYLQANRYQGTPYYVAPGNGASPAFPHEEAYASPALPSPALRVLAVCRYWNMIHYFYPYTYAIGEEWPGVLTEFVPLFAGAATPLAYRRTVLALAARLHDGHATLRSDAVLEAATGEYIVTAALQFIDEQAVVLRVRHDGLVPPIPLEPGDVITHVDGTAVADLVRQRLPQTPGSNRAAQLQTIARELLFGTTEQVTMRLLRHDKALTVEVPRLKYSALPPVRPVVADSMYRFLAPGVGYIDMARLTKEKLPLVMQAFRRTSGIVVDLRNYPREFLPYQLAGYFLPKPAPFVSLARFDPSYPGRFLAVPADSLLLEPGTAAPYTGQLVVLVNETSMSLAEFTAMALRATPRCLIVGSPTAGADGDVTRIVLPGGLTTAVSGTGVYYPDGRETQRVGIVPDVLLRPTPAGIRAGRDELRDQAVEIIRRQPPPRSH</sequence>
<proteinExistence type="predicted"/>
<dbReference type="PANTHER" id="PTHR32060:SF30">
    <property type="entry name" value="CARBOXY-TERMINAL PROCESSING PROTEASE CTPA"/>
    <property type="match status" value="1"/>
</dbReference>
<dbReference type="Gene3D" id="3.90.226.10">
    <property type="entry name" value="2-enoyl-CoA Hydratase, Chain A, domain 1"/>
    <property type="match status" value="1"/>
</dbReference>
<dbReference type="CDD" id="cd07562">
    <property type="entry name" value="Peptidase_S41_TRI"/>
    <property type="match status" value="1"/>
</dbReference>
<dbReference type="SUPFAM" id="SSF50156">
    <property type="entry name" value="PDZ domain-like"/>
    <property type="match status" value="1"/>
</dbReference>
<evidence type="ECO:0000256" key="1">
    <source>
        <dbReference type="SAM" id="SignalP"/>
    </source>
</evidence>
<dbReference type="InterPro" id="IPR029045">
    <property type="entry name" value="ClpP/crotonase-like_dom_sf"/>
</dbReference>
<feature type="signal peptide" evidence="1">
    <location>
        <begin position="1"/>
        <end position="21"/>
    </location>
</feature>
<dbReference type="GO" id="GO:0008236">
    <property type="term" value="F:serine-type peptidase activity"/>
    <property type="evidence" value="ECO:0007669"/>
    <property type="project" value="InterPro"/>
</dbReference>
<dbReference type="OrthoDB" id="5379939at2"/>
<dbReference type="Gene3D" id="2.30.42.10">
    <property type="match status" value="1"/>
</dbReference>
<evidence type="ECO:0000259" key="2">
    <source>
        <dbReference type="SMART" id="SM00245"/>
    </source>
</evidence>
<accession>A0A4Z0Q5Z6</accession>
<keyword evidence="1" id="KW-0732">Signal</keyword>
<name>A0A4Z0Q5Z6_9BACT</name>
<dbReference type="SMART" id="SM00245">
    <property type="entry name" value="TSPc"/>
    <property type="match status" value="1"/>
</dbReference>